<evidence type="ECO:0000313" key="1">
    <source>
        <dbReference type="EMBL" id="KAJ8543491.1"/>
    </source>
</evidence>
<protein>
    <recommendedName>
        <fullName evidence="3">Rx N-terminal domain-containing protein</fullName>
    </recommendedName>
</protein>
<evidence type="ECO:0008006" key="3">
    <source>
        <dbReference type="Google" id="ProtNLM"/>
    </source>
</evidence>
<accession>A0A9Q1LVP9</accession>
<reference evidence="2" key="1">
    <citation type="journal article" date="2023" name="Proc. Natl. Acad. Sci. U.S.A.">
        <title>Genomic and structural basis for evolution of tropane alkaloid biosynthesis.</title>
        <authorList>
            <person name="Wanga Y.-J."/>
            <person name="Taina T."/>
            <person name="Yua J.-Y."/>
            <person name="Lia J."/>
            <person name="Xua B."/>
            <person name="Chenc J."/>
            <person name="D'Auriad J.C."/>
            <person name="Huanga J.-P."/>
            <person name="Huanga S.-X."/>
        </authorList>
    </citation>
    <scope>NUCLEOTIDE SEQUENCE [LARGE SCALE GENOMIC DNA]</scope>
    <source>
        <strain evidence="2">cv. KIB-2019</strain>
    </source>
</reference>
<dbReference type="OrthoDB" id="1719249at2759"/>
<comment type="caution">
    <text evidence="1">The sequence shown here is derived from an EMBL/GenBank/DDBJ whole genome shotgun (WGS) entry which is preliminary data.</text>
</comment>
<organism evidence="1 2">
    <name type="scientific">Anisodus acutangulus</name>
    <dbReference type="NCBI Taxonomy" id="402998"/>
    <lineage>
        <taxon>Eukaryota</taxon>
        <taxon>Viridiplantae</taxon>
        <taxon>Streptophyta</taxon>
        <taxon>Embryophyta</taxon>
        <taxon>Tracheophyta</taxon>
        <taxon>Spermatophyta</taxon>
        <taxon>Magnoliopsida</taxon>
        <taxon>eudicotyledons</taxon>
        <taxon>Gunneridae</taxon>
        <taxon>Pentapetalae</taxon>
        <taxon>asterids</taxon>
        <taxon>lamiids</taxon>
        <taxon>Solanales</taxon>
        <taxon>Solanaceae</taxon>
        <taxon>Solanoideae</taxon>
        <taxon>Hyoscyameae</taxon>
        <taxon>Anisodus</taxon>
    </lineage>
</organism>
<dbReference type="EMBL" id="JAJAGQ010000014">
    <property type="protein sequence ID" value="KAJ8543491.1"/>
    <property type="molecule type" value="Genomic_DNA"/>
</dbReference>
<keyword evidence="2" id="KW-1185">Reference proteome</keyword>
<proteinExistence type="predicted"/>
<sequence length="107" mass="12200">MLINDAATDENYEKKFCRLNMIAGVLVDTAIEILMKGLVDRVDAQVQYVLGFEHEFKFESTKSERVILQAYLSDVDRHKGKSKTLEAASAKLQELIYEIDELVVDCQ</sequence>
<gene>
    <name evidence="1" type="ORF">K7X08_006014</name>
</gene>
<name>A0A9Q1LVP9_9SOLA</name>
<dbReference type="AlphaFoldDB" id="A0A9Q1LVP9"/>
<evidence type="ECO:0000313" key="2">
    <source>
        <dbReference type="Proteomes" id="UP001152561"/>
    </source>
</evidence>
<dbReference type="Proteomes" id="UP001152561">
    <property type="component" value="Unassembled WGS sequence"/>
</dbReference>